<proteinExistence type="predicted"/>
<dbReference type="AlphaFoldDB" id="A0AAW0H6V9"/>
<dbReference type="Proteomes" id="UP001488838">
    <property type="component" value="Unassembled WGS sequence"/>
</dbReference>
<gene>
    <name evidence="1" type="ORF">U0070_003671</name>
</gene>
<evidence type="ECO:0000313" key="2">
    <source>
        <dbReference type="Proteomes" id="UP001488838"/>
    </source>
</evidence>
<organism evidence="1 2">
    <name type="scientific">Myodes glareolus</name>
    <name type="common">Bank vole</name>
    <name type="synonym">Clethrionomys glareolus</name>
    <dbReference type="NCBI Taxonomy" id="447135"/>
    <lineage>
        <taxon>Eukaryota</taxon>
        <taxon>Metazoa</taxon>
        <taxon>Chordata</taxon>
        <taxon>Craniata</taxon>
        <taxon>Vertebrata</taxon>
        <taxon>Euteleostomi</taxon>
        <taxon>Mammalia</taxon>
        <taxon>Eutheria</taxon>
        <taxon>Euarchontoglires</taxon>
        <taxon>Glires</taxon>
        <taxon>Rodentia</taxon>
        <taxon>Myomorpha</taxon>
        <taxon>Muroidea</taxon>
        <taxon>Cricetidae</taxon>
        <taxon>Arvicolinae</taxon>
        <taxon>Myodes</taxon>
    </lineage>
</organism>
<sequence>MELELDNSCAKAQDGELDDHQRLHHLLLLSVCYSATITLFKISYFIPALLPIGPTLFHPSHPMSSGVHCYFCVPSVELFIICPVHMTEAQAPRISVHEAQIHCLLCPPPYGFHGSSAILGSLLLLKSCPAPYAVVAQASLDSAPPVAVLTRSSPDQSTQLSSLISVGEVLLCVVVVQGLVYHRADESIPTLPITLLHIELAVEEDGEDTDFSEGAVELQLPGLFLSIVHLLAIYKPAELDLGIILTNVHHNTRDLGIPRDREYILELWWEDEDG</sequence>
<name>A0AAW0H6V9_MYOGA</name>
<comment type="caution">
    <text evidence="1">The sequence shown here is derived from an EMBL/GenBank/DDBJ whole genome shotgun (WGS) entry which is preliminary data.</text>
</comment>
<accession>A0AAW0H6V9</accession>
<keyword evidence="2" id="KW-1185">Reference proteome</keyword>
<reference evidence="1 2" key="1">
    <citation type="journal article" date="2023" name="bioRxiv">
        <title>Conserved and derived expression patterns and positive selection on dental genes reveal complex evolutionary context of ever-growing rodent molars.</title>
        <authorList>
            <person name="Calamari Z.T."/>
            <person name="Song A."/>
            <person name="Cohen E."/>
            <person name="Akter M."/>
            <person name="Roy R.D."/>
            <person name="Hallikas O."/>
            <person name="Christensen M.M."/>
            <person name="Li P."/>
            <person name="Marangoni P."/>
            <person name="Jernvall J."/>
            <person name="Klein O.D."/>
        </authorList>
    </citation>
    <scope>NUCLEOTIDE SEQUENCE [LARGE SCALE GENOMIC DNA]</scope>
    <source>
        <strain evidence="1">V071</strain>
    </source>
</reference>
<protein>
    <submittedName>
        <fullName evidence="1">Uncharacterized protein</fullName>
    </submittedName>
</protein>
<dbReference type="EMBL" id="JBBHLL010000880">
    <property type="protein sequence ID" value="KAK7797196.1"/>
    <property type="molecule type" value="Genomic_DNA"/>
</dbReference>
<evidence type="ECO:0000313" key="1">
    <source>
        <dbReference type="EMBL" id="KAK7797196.1"/>
    </source>
</evidence>